<dbReference type="OrthoDB" id="5245264at2759"/>
<evidence type="ECO:0000256" key="1">
    <source>
        <dbReference type="SAM" id="Coils"/>
    </source>
</evidence>
<dbReference type="Proteomes" id="UP000605986">
    <property type="component" value="Unassembled WGS sequence"/>
</dbReference>
<name>A0A8H4J7B1_9HYPO</name>
<sequence>VPWRIGVQSQRFFSNGPASGWFEVGFGAPATQTSDEAARMEQAIRAMEQKQDQFEREDKECIKAADAKTDANAWLERVGWADHLQGLDPEAMRQLTDPVGEQEHVLQLIHDSVMRVMLQARMIATPGTVGSQALFEVQRKEVDKKPRRPFDNRVEEDTWARYTAVWTKLICYIYRAETMDDDKRPGFRLTKRQSDKMDELTGLIEEHIEDPEANPLDEERVDGLTLQVVMALLDHRLTAGEYRSGIISGLAVLGIRKDGGWVDVMDYTPMYSAVIKVARAMVVYESYREKKAEVARLMQEKQFDEEDAEEE</sequence>
<feature type="coiled-coil region" evidence="1">
    <location>
        <begin position="30"/>
        <end position="60"/>
    </location>
</feature>
<evidence type="ECO:0000313" key="3">
    <source>
        <dbReference type="Proteomes" id="UP000605986"/>
    </source>
</evidence>
<feature type="non-terminal residue" evidence="2">
    <location>
        <position position="311"/>
    </location>
</feature>
<comment type="caution">
    <text evidence="2">The sequence shown here is derived from an EMBL/GenBank/DDBJ whole genome shotgun (WGS) entry which is preliminary data.</text>
</comment>
<proteinExistence type="predicted"/>
<dbReference type="EMBL" id="JAADJG010001956">
    <property type="protein sequence ID" value="KAF4411271.1"/>
    <property type="molecule type" value="Genomic_DNA"/>
</dbReference>
<keyword evidence="2" id="KW-0067">ATP-binding</keyword>
<dbReference type="GO" id="GO:0004386">
    <property type="term" value="F:helicase activity"/>
    <property type="evidence" value="ECO:0007669"/>
    <property type="project" value="UniProtKB-KW"/>
</dbReference>
<reference evidence="2" key="1">
    <citation type="submission" date="2020-01" db="EMBL/GenBank/DDBJ databases">
        <title>Identification and distribution of gene clusters putatively required for synthesis of sphingolipid metabolism inhibitors in phylogenetically diverse species of the filamentous fungus Fusarium.</title>
        <authorList>
            <person name="Kim H.-S."/>
            <person name="Busman M."/>
            <person name="Brown D.W."/>
            <person name="Divon H."/>
            <person name="Uhlig S."/>
            <person name="Proctor R.H."/>
        </authorList>
    </citation>
    <scope>NUCLEOTIDE SEQUENCE</scope>
    <source>
        <strain evidence="2">NRRL 53441</strain>
    </source>
</reference>
<keyword evidence="3" id="KW-1185">Reference proteome</keyword>
<protein>
    <submittedName>
        <fullName evidence="2">Atp dependent dna helicase</fullName>
    </submittedName>
</protein>
<evidence type="ECO:0000313" key="2">
    <source>
        <dbReference type="EMBL" id="KAF4411271.1"/>
    </source>
</evidence>
<organism evidence="2 3">
    <name type="scientific">Fusarium austroafricanum</name>
    <dbReference type="NCBI Taxonomy" id="2364996"/>
    <lineage>
        <taxon>Eukaryota</taxon>
        <taxon>Fungi</taxon>
        <taxon>Dikarya</taxon>
        <taxon>Ascomycota</taxon>
        <taxon>Pezizomycotina</taxon>
        <taxon>Sordariomycetes</taxon>
        <taxon>Hypocreomycetidae</taxon>
        <taxon>Hypocreales</taxon>
        <taxon>Nectriaceae</taxon>
        <taxon>Fusarium</taxon>
        <taxon>Fusarium concolor species complex</taxon>
    </lineage>
</organism>
<feature type="non-terminal residue" evidence="2">
    <location>
        <position position="1"/>
    </location>
</feature>
<dbReference type="AlphaFoldDB" id="A0A8H4J7B1"/>
<keyword evidence="1" id="KW-0175">Coiled coil</keyword>
<accession>A0A8H4J7B1</accession>
<keyword evidence="2" id="KW-0347">Helicase</keyword>
<keyword evidence="2" id="KW-0378">Hydrolase</keyword>
<keyword evidence="2" id="KW-0547">Nucleotide-binding</keyword>
<gene>
    <name evidence="2" type="ORF">F53441_14748</name>
</gene>